<organism evidence="6 7">
    <name type="scientific">Prymnesium parvum</name>
    <name type="common">Toxic golden alga</name>
    <dbReference type="NCBI Taxonomy" id="97485"/>
    <lineage>
        <taxon>Eukaryota</taxon>
        <taxon>Haptista</taxon>
        <taxon>Haptophyta</taxon>
        <taxon>Prymnesiophyceae</taxon>
        <taxon>Prymnesiales</taxon>
        <taxon>Prymnesiaceae</taxon>
        <taxon>Prymnesium</taxon>
    </lineage>
</organism>
<dbReference type="SUPFAM" id="SSF52540">
    <property type="entry name" value="P-loop containing nucleoside triphosphate hydrolases"/>
    <property type="match status" value="1"/>
</dbReference>
<feature type="domain" description="Guanylate cyclase" evidence="5">
    <location>
        <begin position="529"/>
        <end position="567"/>
    </location>
</feature>
<dbReference type="InterPro" id="IPR018490">
    <property type="entry name" value="cNMP-bd_dom_sf"/>
</dbReference>
<dbReference type="SMART" id="SM00044">
    <property type="entry name" value="CYCc"/>
    <property type="match status" value="1"/>
</dbReference>
<dbReference type="InterPro" id="IPR014710">
    <property type="entry name" value="RmlC-like_jellyroll"/>
</dbReference>
<evidence type="ECO:0000256" key="3">
    <source>
        <dbReference type="SAM" id="MobiDB-lite"/>
    </source>
</evidence>
<feature type="compositionally biased region" description="Basic residues" evidence="3">
    <location>
        <begin position="89"/>
        <end position="101"/>
    </location>
</feature>
<dbReference type="InterPro" id="IPR018488">
    <property type="entry name" value="cNMP-bd_CS"/>
</dbReference>
<dbReference type="GO" id="GO:0035556">
    <property type="term" value="P:intracellular signal transduction"/>
    <property type="evidence" value="ECO:0007669"/>
    <property type="project" value="InterPro"/>
</dbReference>
<evidence type="ECO:0000256" key="2">
    <source>
        <dbReference type="ARBA" id="ARBA00022840"/>
    </source>
</evidence>
<evidence type="ECO:0000256" key="1">
    <source>
        <dbReference type="ARBA" id="ARBA00022741"/>
    </source>
</evidence>
<dbReference type="GO" id="GO:0004016">
    <property type="term" value="F:adenylate cyclase activity"/>
    <property type="evidence" value="ECO:0007669"/>
    <property type="project" value="TreeGrafter"/>
</dbReference>
<dbReference type="SUPFAM" id="SSF51206">
    <property type="entry name" value="cAMP-binding domain-like"/>
    <property type="match status" value="1"/>
</dbReference>
<dbReference type="PRINTS" id="PR00103">
    <property type="entry name" value="CAMPKINASE"/>
</dbReference>
<feature type="region of interest" description="Disordered" evidence="3">
    <location>
        <begin position="1054"/>
        <end position="1082"/>
    </location>
</feature>
<dbReference type="PROSITE" id="PS00888">
    <property type="entry name" value="CNMP_BINDING_1"/>
    <property type="match status" value="1"/>
</dbReference>
<reference evidence="6 7" key="1">
    <citation type="journal article" date="2024" name="Science">
        <title>Giant polyketide synthase enzymes in the biosynthesis of giant marine polyether toxins.</title>
        <authorList>
            <person name="Fallon T.R."/>
            <person name="Shende V.V."/>
            <person name="Wierzbicki I.H."/>
            <person name="Pendleton A.L."/>
            <person name="Watervoot N.F."/>
            <person name="Auber R.P."/>
            <person name="Gonzalez D.J."/>
            <person name="Wisecaver J.H."/>
            <person name="Moore B.S."/>
        </authorList>
    </citation>
    <scope>NUCLEOTIDE SEQUENCE [LARGE SCALE GENOMIC DNA]</scope>
    <source>
        <strain evidence="6 7">12B1</strain>
    </source>
</reference>
<proteinExistence type="predicted"/>
<dbReference type="PROSITE" id="PS50042">
    <property type="entry name" value="CNMP_BINDING_3"/>
    <property type="match status" value="1"/>
</dbReference>
<dbReference type="SUPFAM" id="SSF55073">
    <property type="entry name" value="Nucleotide cyclase"/>
    <property type="match status" value="2"/>
</dbReference>
<comment type="caution">
    <text evidence="6">The sequence shown here is derived from an EMBL/GenBank/DDBJ whole genome shotgun (WGS) entry which is preliminary data.</text>
</comment>
<evidence type="ECO:0000259" key="4">
    <source>
        <dbReference type="PROSITE" id="PS50042"/>
    </source>
</evidence>
<feature type="compositionally biased region" description="Polar residues" evidence="3">
    <location>
        <begin position="130"/>
        <end position="146"/>
    </location>
</feature>
<dbReference type="PANTHER" id="PTHR16305:SF28">
    <property type="entry name" value="GUANYLATE CYCLASE DOMAIN-CONTAINING PROTEIN"/>
    <property type="match status" value="1"/>
</dbReference>
<evidence type="ECO:0000259" key="5">
    <source>
        <dbReference type="PROSITE" id="PS50125"/>
    </source>
</evidence>
<dbReference type="Gene3D" id="2.60.120.10">
    <property type="entry name" value="Jelly Rolls"/>
    <property type="match status" value="1"/>
</dbReference>
<dbReference type="Pfam" id="PF00027">
    <property type="entry name" value="cNMP_binding"/>
    <property type="match status" value="1"/>
</dbReference>
<dbReference type="PROSITE" id="PS50125">
    <property type="entry name" value="GUANYLATE_CYCLASE_2"/>
    <property type="match status" value="2"/>
</dbReference>
<sequence>MEDLLSIAVTNAMDEYSLKKPINAVRSSQHLLLTKHLLQQVTSELADYSSSDVDADLLLSVAVECESAAALARECIQQTLTTLPEQTQRHKSRRHSKHTRRISSSVNQGSPPACRAPAKSDSERTPDLANDSQGDNSSTGSRGPSFEIATTRSTYLRTNVAKRLNACAAFSPAIVHHEILRGDAVEVGKTAQPAAWGFDAALLFVDISGFTNLCTQLDIDVLQFHINSYFTRLINLITSSDGDVVRFAGDALLCAWSLPLHSDPSLLALATCSACRCALELVEKCGLYEIPEVSTTLTIHIGVGVGTVCGYRVGTPLRWEVFLAGDALRQVAIAEGCAAHGEAVCSAEAWALVSERCKADDRGSDGCKLLTAAPVLDMEEICILEGNYLSHDLLLLQKHGQTHILMQQHDYEVTLASLVHETARRAIDADALLSVGERRSVVVIFCMVQGLEEPLSKGTAALPAVQACVSAIMEIIHRSGGLLRQFILDDKGIVCIWTFGLPNNSFEDNGNRGLRSCVDVAAALAEQQLKTQIGITSGTAFCGLVGAAYRTEYSVMGPAVNLAARLMVKCEQHSVDLLCNDELYREAQAASSEFAFISYDPVSVKGYSTPVKFYHPHRDTQQAFVRSVMEHTDMFSYLTPKEQTQLLQALKMETFDRGEHIVQEGAEGQSFYIVLDGTVEVTMTRDGEITKLSTLSRGRHFGEIALKESLPRTATVTAITDKVVCMSIDRSTFTALLGPVQAILDRGSRWQPVVRPAVAARRSELYAHKLTHGRQEEAKILAGQIEWVIHTAEPSVTMLSGNPGIGKTHTLRELRNFYMSVIPLIYLETSRDDREHLSVWLPLVRMLIGSHLDGGLDQLTSSILRRFVPPSWNHRNLEHMLALIKGRSERSSVNTVRDIPTEVETLSAIICALVNEPHALLLDGLERFSEPAWQVLSAVLEQRPPIAFILAARELHSWSDTSCSSTFQQMVTKLGKSYRKQTFNSSPVASFSYIELLSLPETATRDLLLETLKISSISDRIVARVHQRCGGNPAFVLAQVAQVKSAHSALKQATGEAQGSSFKSRAEGLESIEGTNHISEEE</sequence>
<dbReference type="AlphaFoldDB" id="A0AB34J2W2"/>
<evidence type="ECO:0000313" key="6">
    <source>
        <dbReference type="EMBL" id="KAL1511185.1"/>
    </source>
</evidence>
<evidence type="ECO:0000313" key="7">
    <source>
        <dbReference type="Proteomes" id="UP001515480"/>
    </source>
</evidence>
<dbReference type="PROSITE" id="PS00889">
    <property type="entry name" value="CNMP_BINDING_2"/>
    <property type="match status" value="1"/>
</dbReference>
<feature type="region of interest" description="Disordered" evidence="3">
    <location>
        <begin position="83"/>
        <end position="146"/>
    </location>
</feature>
<dbReference type="InterPro" id="IPR001054">
    <property type="entry name" value="A/G_cyclase"/>
</dbReference>
<evidence type="ECO:0008006" key="8">
    <source>
        <dbReference type="Google" id="ProtNLM"/>
    </source>
</evidence>
<dbReference type="SMART" id="SM00100">
    <property type="entry name" value="cNMP"/>
    <property type="match status" value="1"/>
</dbReference>
<dbReference type="InterPro" id="IPR027417">
    <property type="entry name" value="P-loop_NTPase"/>
</dbReference>
<accession>A0AB34J2W2</accession>
<dbReference type="GO" id="GO:0005524">
    <property type="term" value="F:ATP binding"/>
    <property type="evidence" value="ECO:0007669"/>
    <property type="project" value="UniProtKB-KW"/>
</dbReference>
<feature type="domain" description="Cyclic nucleotide-binding" evidence="4">
    <location>
        <begin position="634"/>
        <end position="746"/>
    </location>
</feature>
<dbReference type="GO" id="GO:0005737">
    <property type="term" value="C:cytoplasm"/>
    <property type="evidence" value="ECO:0007669"/>
    <property type="project" value="TreeGrafter"/>
</dbReference>
<dbReference type="InterPro" id="IPR029787">
    <property type="entry name" value="Nucleotide_cyclase"/>
</dbReference>
<keyword evidence="2" id="KW-0067">ATP-binding</keyword>
<dbReference type="CDD" id="cd07302">
    <property type="entry name" value="CHD"/>
    <property type="match status" value="2"/>
</dbReference>
<protein>
    <recommendedName>
        <fullName evidence="8">Adenylate cyclase</fullName>
    </recommendedName>
</protein>
<dbReference type="InterPro" id="IPR000595">
    <property type="entry name" value="cNMP-bd_dom"/>
</dbReference>
<dbReference type="CDD" id="cd00038">
    <property type="entry name" value="CAP_ED"/>
    <property type="match status" value="1"/>
</dbReference>
<feature type="compositionally biased region" description="Polar residues" evidence="3">
    <location>
        <begin position="1073"/>
        <end position="1082"/>
    </location>
</feature>
<dbReference type="PANTHER" id="PTHR16305">
    <property type="entry name" value="TESTICULAR SOLUBLE ADENYLYL CYCLASE"/>
    <property type="match status" value="1"/>
</dbReference>
<dbReference type="Gene3D" id="3.30.70.1230">
    <property type="entry name" value="Nucleotide cyclase"/>
    <property type="match status" value="2"/>
</dbReference>
<keyword evidence="7" id="KW-1185">Reference proteome</keyword>
<gene>
    <name evidence="6" type="ORF">AB1Y20_006000</name>
</gene>
<dbReference type="EMBL" id="JBGBPQ010000014">
    <property type="protein sequence ID" value="KAL1511185.1"/>
    <property type="molecule type" value="Genomic_DNA"/>
</dbReference>
<dbReference type="Proteomes" id="UP001515480">
    <property type="component" value="Unassembled WGS sequence"/>
</dbReference>
<name>A0AB34J2W2_PRYPA</name>
<keyword evidence="1" id="KW-0547">Nucleotide-binding</keyword>
<dbReference type="GO" id="GO:0009190">
    <property type="term" value="P:cyclic nucleotide biosynthetic process"/>
    <property type="evidence" value="ECO:0007669"/>
    <property type="project" value="InterPro"/>
</dbReference>
<dbReference type="Pfam" id="PF00211">
    <property type="entry name" value="Guanylate_cyc"/>
    <property type="match status" value="2"/>
</dbReference>
<feature type="domain" description="Guanylate cyclase" evidence="5">
    <location>
        <begin position="201"/>
        <end position="335"/>
    </location>
</feature>